<dbReference type="GO" id="GO:0043165">
    <property type="term" value="P:Gram-negative-bacterium-type cell outer membrane assembly"/>
    <property type="evidence" value="ECO:0007669"/>
    <property type="project" value="InterPro"/>
</dbReference>
<dbReference type="Gene3D" id="2.60.450.10">
    <property type="entry name" value="Lipopolysaccharide (LPS) transport protein A like domain"/>
    <property type="match status" value="1"/>
</dbReference>
<dbReference type="PANTHER" id="PTHR30189:SF1">
    <property type="entry name" value="LPS-ASSEMBLY PROTEIN LPTD"/>
    <property type="match status" value="1"/>
</dbReference>
<dbReference type="GO" id="GO:1990351">
    <property type="term" value="C:transporter complex"/>
    <property type="evidence" value="ECO:0007669"/>
    <property type="project" value="TreeGrafter"/>
</dbReference>
<evidence type="ECO:0000313" key="3">
    <source>
        <dbReference type="Proteomes" id="UP000030700"/>
    </source>
</evidence>
<reference evidence="2" key="1">
    <citation type="journal article" date="2015" name="PeerJ">
        <title>First genomic representation of candidate bacterial phylum KSB3 points to enhanced environmental sensing as a trigger of wastewater bulking.</title>
        <authorList>
            <person name="Sekiguchi Y."/>
            <person name="Ohashi A."/>
            <person name="Parks D.H."/>
            <person name="Yamauchi T."/>
            <person name="Tyson G.W."/>
            <person name="Hugenholtz P."/>
        </authorList>
    </citation>
    <scope>NUCLEOTIDE SEQUENCE [LARGE SCALE GENOMIC DNA]</scope>
</reference>
<dbReference type="HOGENOM" id="CLU_009039_4_1_0"/>
<organism evidence="2">
    <name type="scientific">Candidatus Moduliflexus flocculans</name>
    <dbReference type="NCBI Taxonomy" id="1499966"/>
    <lineage>
        <taxon>Bacteria</taxon>
        <taxon>Candidatus Moduliflexota</taxon>
        <taxon>Candidatus Moduliflexia</taxon>
        <taxon>Candidatus Moduliflexales</taxon>
        <taxon>Candidatus Moduliflexaceae</taxon>
    </lineage>
</organism>
<dbReference type="AlphaFoldDB" id="A0A0S6VVK3"/>
<feature type="domain" description="LPS-assembly protein LptD central" evidence="1">
    <location>
        <begin position="187"/>
        <end position="620"/>
    </location>
</feature>
<dbReference type="STRING" id="1499966.U14_00312"/>
<dbReference type="PANTHER" id="PTHR30189">
    <property type="entry name" value="LPS-ASSEMBLY PROTEIN"/>
    <property type="match status" value="1"/>
</dbReference>
<dbReference type="InterPro" id="IPR045659">
    <property type="entry name" value="LptD_2"/>
</dbReference>
<protein>
    <submittedName>
        <fullName evidence="2">OstA protein</fullName>
    </submittedName>
</protein>
<proteinExistence type="inferred from homology"/>
<accession>A0A0S6VVK3</accession>
<name>A0A0S6VVK3_9BACT</name>
<dbReference type="InterPro" id="IPR050218">
    <property type="entry name" value="LptD"/>
</dbReference>
<dbReference type="Proteomes" id="UP000030700">
    <property type="component" value="Unassembled WGS sequence"/>
</dbReference>
<gene>
    <name evidence="2" type="ORF">U14_00312</name>
</gene>
<keyword evidence="3" id="KW-1185">Reference proteome</keyword>
<dbReference type="InterPro" id="IPR020889">
    <property type="entry name" value="LipoPS_assembly_LptD"/>
</dbReference>
<dbReference type="GO" id="GO:0009279">
    <property type="term" value="C:cell outer membrane"/>
    <property type="evidence" value="ECO:0007669"/>
    <property type="project" value="InterPro"/>
</dbReference>
<dbReference type="EMBL" id="DF820455">
    <property type="protein sequence ID" value="GAK49094.1"/>
    <property type="molecule type" value="Genomic_DNA"/>
</dbReference>
<dbReference type="Pfam" id="PF19838">
    <property type="entry name" value="LptD_2"/>
    <property type="match status" value="1"/>
</dbReference>
<dbReference type="HAMAP" id="MF_01411">
    <property type="entry name" value="LPS_assembly_LptD"/>
    <property type="match status" value="1"/>
</dbReference>
<dbReference type="GO" id="GO:0015920">
    <property type="term" value="P:lipopolysaccharide transport"/>
    <property type="evidence" value="ECO:0007669"/>
    <property type="project" value="InterPro"/>
</dbReference>
<evidence type="ECO:0000313" key="2">
    <source>
        <dbReference type="EMBL" id="GAK49094.1"/>
    </source>
</evidence>
<evidence type="ECO:0000259" key="1">
    <source>
        <dbReference type="Pfam" id="PF19838"/>
    </source>
</evidence>
<sequence length="742" mass="85546">MNNLFRQSIFTLILGVIVAFTVSMPFDCRGELGESLQMKENEALTIRAKDLSYFSAQQLFVAEGDVEITYRKAKLTADYVEFNEKTGDALAIGNVVYEEGVETLTADRAEFNLDTELGTITIGKLSLADDQYFTGKQIIKTGEKTYTIKNGTFTACDSSIPAWKFRSSTANIEQDEYIKAWNTIGFVKGIPIFYFPYFIYPIKRERQSGFLVPDVGNSSYNGFEISNAFFWAISDSQDATFRHTYYDLRGSKFELEYRYKYSKDTDGTLSVQYFPEDRKDSLSKKRLTYNHRQLLPYSIKGRINLDLTDNDDFDKNFGTNLDDRTETNLESNISLTRNFSQHTIKLLFDRLDDLREDSDNRQDQRFPEFSISSQEQQIFGSPLYFRQLSAIARLNRDGSPSEYLDMTRADIHPVFSLPINFGSALTVSPELELRETYYSEYYTKEKSADSTDEKTIYQKVTHDATSREYYSARLGITGPRFQRVFNFARTRRTQKMKHLIEPAISYQYAPGIDEKDLPKFDGVDRVGSEDQSQTLSYSLTQRLLTKRITGSDWDKLQRDEEDLLVIEDLGTETDEIASLVLNQSYNFEADDHNFSNMSVSLNIQPLRDYKLTLQTAYNFYVESFVGTDVDLVGKAWNAWNFDVRWRRSVSVDSSKDEITDVTQYLDVNTSLALLSRVKLAYRGRFDLTNSERIEDTLGLTYNGQCWSIFGDVRQQLIDDERDTGFQIRLELKHLGKLLDIKG</sequence>